<dbReference type="Proteomes" id="UP000829354">
    <property type="component" value="Chromosome IV"/>
</dbReference>
<feature type="transmembrane region" description="Helical" evidence="1">
    <location>
        <begin position="148"/>
        <end position="166"/>
    </location>
</feature>
<gene>
    <name evidence="2" type="ORF">L5515_011355</name>
</gene>
<evidence type="ECO:0000256" key="1">
    <source>
        <dbReference type="SAM" id="Phobius"/>
    </source>
</evidence>
<evidence type="ECO:0000313" key="3">
    <source>
        <dbReference type="Proteomes" id="UP000829354"/>
    </source>
</evidence>
<feature type="transmembrane region" description="Helical" evidence="1">
    <location>
        <begin position="81"/>
        <end position="109"/>
    </location>
</feature>
<keyword evidence="1" id="KW-1133">Transmembrane helix</keyword>
<keyword evidence="1" id="KW-0472">Membrane</keyword>
<name>A0AAE9ESS1_CAEBR</name>
<protein>
    <submittedName>
        <fullName evidence="2">Uncharacterized protein</fullName>
    </submittedName>
</protein>
<keyword evidence="1" id="KW-0812">Transmembrane</keyword>
<dbReference type="AlphaFoldDB" id="A0AAE9ESS1"/>
<dbReference type="EMBL" id="CP092623">
    <property type="protein sequence ID" value="UMM28573.1"/>
    <property type="molecule type" value="Genomic_DNA"/>
</dbReference>
<proteinExistence type="predicted"/>
<evidence type="ECO:0000313" key="2">
    <source>
        <dbReference type="EMBL" id="UMM28573.1"/>
    </source>
</evidence>
<organism evidence="2 3">
    <name type="scientific">Caenorhabditis briggsae</name>
    <dbReference type="NCBI Taxonomy" id="6238"/>
    <lineage>
        <taxon>Eukaryota</taxon>
        <taxon>Metazoa</taxon>
        <taxon>Ecdysozoa</taxon>
        <taxon>Nematoda</taxon>
        <taxon>Chromadorea</taxon>
        <taxon>Rhabditida</taxon>
        <taxon>Rhabditina</taxon>
        <taxon>Rhabditomorpha</taxon>
        <taxon>Rhabditoidea</taxon>
        <taxon>Rhabditidae</taxon>
        <taxon>Peloderinae</taxon>
        <taxon>Caenorhabditis</taxon>
    </lineage>
</organism>
<feature type="transmembrane region" description="Helical" evidence="1">
    <location>
        <begin position="115"/>
        <end position="136"/>
    </location>
</feature>
<accession>A0AAE9ESS1</accession>
<keyword evidence="3" id="KW-1185">Reference proteome</keyword>
<reference evidence="2 3" key="1">
    <citation type="submission" date="2022-04" db="EMBL/GenBank/DDBJ databases">
        <title>Chromosome-level reference genomes for two strains of Caenorhabditis briggsae: an improved platform for comparative genomics.</title>
        <authorList>
            <person name="Stevens L."/>
            <person name="Andersen E."/>
        </authorList>
    </citation>
    <scope>NUCLEOTIDE SEQUENCE [LARGE SCALE GENOMIC DNA]</scope>
    <source>
        <strain evidence="2">VX34</strain>
        <tissue evidence="2">Whole-organism</tissue>
    </source>
</reference>
<sequence>MSFFQKAFAILQPEPRNFTFWNLMIGFFSLVLMQDLENEQRKLQSHVNGQQVKTPYWTLVLESSPSPVMIPKLHHFVSMPFIINVFGLAFYGVGLNSMGAGIGLTFGAINIGRGYGWRITAIVGILSFLLGPLLTYAFDLLSPSYNRFPYKAASVFAIQSLLYFLSKNFPLVFEGMKERLLNRWN</sequence>